<dbReference type="PROSITE" id="PS00156">
    <property type="entry name" value="OMPDECASE"/>
    <property type="match status" value="1"/>
</dbReference>
<dbReference type="Gene3D" id="3.20.20.70">
    <property type="entry name" value="Aldolase class I"/>
    <property type="match status" value="1"/>
</dbReference>
<sequence>MTFIDKLSAAWTRNDSLLCVGLDPDLARFPAELAGQPDAIVRFCKAIIDATADLACAFKPQIAYFAALGAEAQLEQICAYLRERYAHIPLVLDAKRGDIGATAHQYAREAFERYGADAVTVNPYMGFDSVEPYLEWADRGVIVLCRTSNAGGSDLQFLDVGGRPLYQHVAELVAQKWNRNGQLALVVGATFPDEIAQVRQLVGDMPLLIPGVGAQGGDVEATVKAGRTAGGAGMMINSSRAILYAAPLAGEDFAAAARRVALETRDAINAARARA</sequence>
<dbReference type="HAMAP" id="MF_01215">
    <property type="entry name" value="OMPdecase_type2"/>
    <property type="match status" value="1"/>
</dbReference>
<dbReference type="NCBIfam" id="TIGR02127">
    <property type="entry name" value="pyrF_sub2"/>
    <property type="match status" value="1"/>
</dbReference>
<dbReference type="InterPro" id="IPR011060">
    <property type="entry name" value="RibuloseP-bd_barrel"/>
</dbReference>
<comment type="pathway">
    <text evidence="1 7">Pyrimidine metabolism; UMP biosynthesis via de novo pathway; UMP from orotate: step 2/2.</text>
</comment>
<dbReference type="PANTHER" id="PTHR43375:SF1">
    <property type="entry name" value="OROTIDINE 5'-PHOSPHATE DECARBOXYLASE"/>
    <property type="match status" value="1"/>
</dbReference>
<keyword evidence="10" id="KW-1185">Reference proteome</keyword>
<feature type="active site" description="Proton donor" evidence="7">
    <location>
        <position position="95"/>
    </location>
</feature>
<dbReference type="Pfam" id="PF00215">
    <property type="entry name" value="OMPdecase"/>
    <property type="match status" value="1"/>
</dbReference>
<evidence type="ECO:0000256" key="6">
    <source>
        <dbReference type="ARBA" id="ARBA00049157"/>
    </source>
</evidence>
<dbReference type="InterPro" id="IPR013785">
    <property type="entry name" value="Aldolase_TIM"/>
</dbReference>
<evidence type="ECO:0000259" key="8">
    <source>
        <dbReference type="SMART" id="SM00934"/>
    </source>
</evidence>
<dbReference type="EMBL" id="JAHYBX010000014">
    <property type="protein sequence ID" value="MCA1858392.1"/>
    <property type="molecule type" value="Genomic_DNA"/>
</dbReference>
<keyword evidence="3 7" id="KW-0210">Decarboxylase</keyword>
<dbReference type="InterPro" id="IPR001754">
    <property type="entry name" value="OMPdeCOase_dom"/>
</dbReference>
<gene>
    <name evidence="7 9" type="primary">pyrF</name>
    <name evidence="9" type="ORF">LE190_21015</name>
</gene>
<comment type="catalytic activity">
    <reaction evidence="6 7">
        <text>orotidine 5'-phosphate + H(+) = UMP + CO2</text>
        <dbReference type="Rhea" id="RHEA:11596"/>
        <dbReference type="ChEBI" id="CHEBI:15378"/>
        <dbReference type="ChEBI" id="CHEBI:16526"/>
        <dbReference type="ChEBI" id="CHEBI:57538"/>
        <dbReference type="ChEBI" id="CHEBI:57865"/>
        <dbReference type="EC" id="4.1.1.23"/>
    </reaction>
</comment>
<evidence type="ECO:0000256" key="3">
    <source>
        <dbReference type="ARBA" id="ARBA00022793"/>
    </source>
</evidence>
<evidence type="ECO:0000256" key="1">
    <source>
        <dbReference type="ARBA" id="ARBA00004861"/>
    </source>
</evidence>
<accession>A0ABS7YFA6</accession>
<evidence type="ECO:0000256" key="4">
    <source>
        <dbReference type="ARBA" id="ARBA00022975"/>
    </source>
</evidence>
<name>A0ABS7YFA6_9BURK</name>
<protein>
    <recommendedName>
        <fullName evidence="7">Orotidine 5'-phosphate decarboxylase</fullName>
        <ecNumber evidence="7">4.1.1.23</ecNumber>
    </recommendedName>
    <alternativeName>
        <fullName evidence="7">OMP decarboxylase</fullName>
        <shortName evidence="7">OMPDCase</shortName>
        <shortName evidence="7">OMPdecase</shortName>
    </alternativeName>
</protein>
<dbReference type="SUPFAM" id="SSF51366">
    <property type="entry name" value="Ribulose-phoshate binding barrel"/>
    <property type="match status" value="1"/>
</dbReference>
<keyword evidence="4 7" id="KW-0665">Pyrimidine biosynthesis</keyword>
<dbReference type="GO" id="GO:0004590">
    <property type="term" value="F:orotidine-5'-phosphate decarboxylase activity"/>
    <property type="evidence" value="ECO:0007669"/>
    <property type="project" value="UniProtKB-EC"/>
</dbReference>
<dbReference type="EC" id="4.1.1.23" evidence="7"/>
<reference evidence="9 10" key="1">
    <citation type="submission" date="2021-07" db="EMBL/GenBank/DDBJ databases">
        <title>Characterization of Violacein-producing bacteria and related species.</title>
        <authorList>
            <person name="Wilson H.S."/>
            <person name="De Leon M.E."/>
        </authorList>
    </citation>
    <scope>NUCLEOTIDE SEQUENCE [LARGE SCALE GENOMIC DNA]</scope>
    <source>
        <strain evidence="9 10">HSC-2F05</strain>
    </source>
</reference>
<dbReference type="InterPro" id="IPR011995">
    <property type="entry name" value="OMPdecase_type-2"/>
</dbReference>
<dbReference type="CDD" id="cd04725">
    <property type="entry name" value="OMP_decarboxylase_like"/>
    <property type="match status" value="1"/>
</dbReference>
<comment type="similarity">
    <text evidence="2 7">Belongs to the OMP decarboxylase family. Type 2 subfamily.</text>
</comment>
<dbReference type="SMART" id="SM00934">
    <property type="entry name" value="OMPdecase"/>
    <property type="match status" value="1"/>
</dbReference>
<dbReference type="Proteomes" id="UP001198602">
    <property type="component" value="Unassembled WGS sequence"/>
</dbReference>
<comment type="caution">
    <text evidence="9">The sequence shown here is derived from an EMBL/GenBank/DDBJ whole genome shotgun (WGS) entry which is preliminary data.</text>
</comment>
<dbReference type="InterPro" id="IPR018089">
    <property type="entry name" value="OMPdecase_AS"/>
</dbReference>
<proteinExistence type="inferred from homology"/>
<organism evidence="9 10">
    <name type="scientific">Massilia hydrophila</name>
    <dbReference type="NCBI Taxonomy" id="3044279"/>
    <lineage>
        <taxon>Bacteria</taxon>
        <taxon>Pseudomonadati</taxon>
        <taxon>Pseudomonadota</taxon>
        <taxon>Betaproteobacteria</taxon>
        <taxon>Burkholderiales</taxon>
        <taxon>Oxalobacteraceae</taxon>
        <taxon>Telluria group</taxon>
        <taxon>Massilia</taxon>
    </lineage>
</organism>
<dbReference type="PANTHER" id="PTHR43375">
    <property type="entry name" value="OROTIDINE 5'-PHOSPHATE DECARBOXYLASE"/>
    <property type="match status" value="1"/>
</dbReference>
<keyword evidence="5 7" id="KW-0456">Lyase</keyword>
<evidence type="ECO:0000256" key="2">
    <source>
        <dbReference type="ARBA" id="ARBA00008847"/>
    </source>
</evidence>
<dbReference type="RefSeq" id="WP_225240540.1">
    <property type="nucleotide sequence ID" value="NZ_JAHYBX010000014.1"/>
</dbReference>
<evidence type="ECO:0000256" key="5">
    <source>
        <dbReference type="ARBA" id="ARBA00023239"/>
    </source>
</evidence>
<evidence type="ECO:0000256" key="7">
    <source>
        <dbReference type="HAMAP-Rule" id="MF_01215"/>
    </source>
</evidence>
<evidence type="ECO:0000313" key="10">
    <source>
        <dbReference type="Proteomes" id="UP001198602"/>
    </source>
</evidence>
<evidence type="ECO:0000313" key="9">
    <source>
        <dbReference type="EMBL" id="MCA1858392.1"/>
    </source>
</evidence>
<feature type="domain" description="Orotidine 5'-phosphate decarboxylase" evidence="8">
    <location>
        <begin position="17"/>
        <end position="253"/>
    </location>
</feature>